<comment type="caution">
    <text evidence="5">The sequence shown here is derived from an EMBL/GenBank/DDBJ whole genome shotgun (WGS) entry which is preliminary data.</text>
</comment>
<dbReference type="Proteomes" id="UP000011666">
    <property type="component" value="Unassembled WGS sequence"/>
</dbReference>
<dbReference type="eggNOG" id="COG1309">
    <property type="taxonomic scope" value="Bacteria"/>
</dbReference>
<dbReference type="Gene3D" id="1.10.357.10">
    <property type="entry name" value="Tetracycline Repressor, domain 2"/>
    <property type="match status" value="1"/>
</dbReference>
<accession>M0QCX6</accession>
<reference evidence="5 6" key="1">
    <citation type="submission" date="2013-01" db="EMBL/GenBank/DDBJ databases">
        <title>Whole genome shotgun sequence of Gordonia soli NBRC 108243.</title>
        <authorList>
            <person name="Isaki-Nakamura S."/>
            <person name="Hosoyama A."/>
            <person name="Tsuchikane K."/>
            <person name="Ando Y."/>
            <person name="Baba S."/>
            <person name="Ohji S."/>
            <person name="Hamada M."/>
            <person name="Tamura T."/>
            <person name="Yamazoe A."/>
            <person name="Yamazaki S."/>
            <person name="Fujita N."/>
        </authorList>
    </citation>
    <scope>NUCLEOTIDE SEQUENCE [LARGE SCALE GENOMIC DNA]</scope>
    <source>
        <strain evidence="5 6">NBRC 108243</strain>
    </source>
</reference>
<dbReference type="InterPro" id="IPR001647">
    <property type="entry name" value="HTH_TetR"/>
</dbReference>
<dbReference type="EMBL" id="BANX01000002">
    <property type="protein sequence ID" value="GAC66405.1"/>
    <property type="molecule type" value="Genomic_DNA"/>
</dbReference>
<dbReference type="PROSITE" id="PS50977">
    <property type="entry name" value="HTH_TETR_2"/>
    <property type="match status" value="1"/>
</dbReference>
<keyword evidence="6" id="KW-1185">Reference proteome</keyword>
<feature type="region of interest" description="Disordered" evidence="3">
    <location>
        <begin position="1"/>
        <end position="21"/>
    </location>
</feature>
<dbReference type="InterPro" id="IPR009057">
    <property type="entry name" value="Homeodomain-like_sf"/>
</dbReference>
<dbReference type="GO" id="GO:0000976">
    <property type="term" value="F:transcription cis-regulatory region binding"/>
    <property type="evidence" value="ECO:0007669"/>
    <property type="project" value="TreeGrafter"/>
</dbReference>
<proteinExistence type="predicted"/>
<feature type="DNA-binding region" description="H-T-H motif" evidence="2">
    <location>
        <begin position="49"/>
        <end position="68"/>
    </location>
</feature>
<dbReference type="PRINTS" id="PR00455">
    <property type="entry name" value="HTHTETR"/>
</dbReference>
<evidence type="ECO:0000259" key="4">
    <source>
        <dbReference type="PROSITE" id="PS50977"/>
    </source>
</evidence>
<organism evidence="5 6">
    <name type="scientific">Gordonia soli NBRC 108243</name>
    <dbReference type="NCBI Taxonomy" id="1223545"/>
    <lineage>
        <taxon>Bacteria</taxon>
        <taxon>Bacillati</taxon>
        <taxon>Actinomycetota</taxon>
        <taxon>Actinomycetes</taxon>
        <taxon>Mycobacteriales</taxon>
        <taxon>Gordoniaceae</taxon>
        <taxon>Gordonia</taxon>
    </lineage>
</organism>
<dbReference type="PANTHER" id="PTHR30055:SF209">
    <property type="entry name" value="POSSIBLE TRANSCRIPTIONAL REGULATORY PROTEIN (PROBABLY TETR-FAMILY)"/>
    <property type="match status" value="1"/>
</dbReference>
<dbReference type="GO" id="GO:0003700">
    <property type="term" value="F:DNA-binding transcription factor activity"/>
    <property type="evidence" value="ECO:0007669"/>
    <property type="project" value="TreeGrafter"/>
</dbReference>
<dbReference type="RefSeq" id="WP_007616587.1">
    <property type="nucleotide sequence ID" value="NZ_BANX01000002.1"/>
</dbReference>
<evidence type="ECO:0000313" key="5">
    <source>
        <dbReference type="EMBL" id="GAC66405.1"/>
    </source>
</evidence>
<keyword evidence="1 2" id="KW-0238">DNA-binding</keyword>
<dbReference type="SUPFAM" id="SSF46689">
    <property type="entry name" value="Homeodomain-like"/>
    <property type="match status" value="1"/>
</dbReference>
<evidence type="ECO:0000313" key="6">
    <source>
        <dbReference type="Proteomes" id="UP000011666"/>
    </source>
</evidence>
<dbReference type="PANTHER" id="PTHR30055">
    <property type="entry name" value="HTH-TYPE TRANSCRIPTIONAL REGULATOR RUTR"/>
    <property type="match status" value="1"/>
</dbReference>
<dbReference type="InterPro" id="IPR050109">
    <property type="entry name" value="HTH-type_TetR-like_transc_reg"/>
</dbReference>
<name>M0QCX6_9ACTN</name>
<protein>
    <submittedName>
        <fullName evidence="5">Putative TetR family transcriptional regulator</fullName>
    </submittedName>
</protein>
<gene>
    <name evidence="5" type="ORF">GS4_02_01160</name>
</gene>
<evidence type="ECO:0000256" key="2">
    <source>
        <dbReference type="PROSITE-ProRule" id="PRU00335"/>
    </source>
</evidence>
<dbReference type="AlphaFoldDB" id="M0QCX6"/>
<feature type="domain" description="HTH tetR-type" evidence="4">
    <location>
        <begin position="26"/>
        <end position="86"/>
    </location>
</feature>
<evidence type="ECO:0000256" key="3">
    <source>
        <dbReference type="SAM" id="MobiDB-lite"/>
    </source>
</evidence>
<dbReference type="Pfam" id="PF00440">
    <property type="entry name" value="TetR_N"/>
    <property type="match status" value="1"/>
</dbReference>
<evidence type="ECO:0000256" key="1">
    <source>
        <dbReference type="ARBA" id="ARBA00023125"/>
    </source>
</evidence>
<dbReference type="STRING" id="1223545.GS4_02_01160"/>
<sequence>MSNGQEGTRIPLHLPANPDGERADAARNRRLLLAAAKRLIDTQGAAAVTMDAVAREAGVGKGTVFRRFGSRTGLMIALLDHTESEIQQAYLFGPEPLGPGAPPLDRLLAYGRARLKLTADHLDILLEAGATGQHMRHPVAMAAAQHVRILLTQLGFGPRLDVMVVAVQAPLEATAVEHLLHVVGLDVQTIGEQWERTVTTLVAGRADD</sequence>